<feature type="non-terminal residue" evidence="2">
    <location>
        <position position="121"/>
    </location>
</feature>
<dbReference type="Proteomes" id="UP000271974">
    <property type="component" value="Unassembled WGS sequence"/>
</dbReference>
<accession>A0A3S0ZV60</accession>
<feature type="chain" id="PRO_5018536111" evidence="1">
    <location>
        <begin position="44"/>
        <end position="121"/>
    </location>
</feature>
<evidence type="ECO:0000256" key="1">
    <source>
        <dbReference type="SAM" id="SignalP"/>
    </source>
</evidence>
<dbReference type="AlphaFoldDB" id="A0A3S0ZV60"/>
<protein>
    <submittedName>
        <fullName evidence="2">Uncharacterized protein</fullName>
    </submittedName>
</protein>
<gene>
    <name evidence="2" type="ORF">EGW08_008566</name>
</gene>
<dbReference type="EMBL" id="RQTK01000235">
    <property type="protein sequence ID" value="RUS83660.1"/>
    <property type="molecule type" value="Genomic_DNA"/>
</dbReference>
<proteinExistence type="predicted"/>
<keyword evidence="1" id="KW-0732">Signal</keyword>
<name>A0A3S0ZV60_ELYCH</name>
<keyword evidence="3" id="KW-1185">Reference proteome</keyword>
<comment type="caution">
    <text evidence="2">The sequence shown here is derived from an EMBL/GenBank/DDBJ whole genome shotgun (WGS) entry which is preliminary data.</text>
</comment>
<evidence type="ECO:0000313" key="3">
    <source>
        <dbReference type="Proteomes" id="UP000271974"/>
    </source>
</evidence>
<evidence type="ECO:0000313" key="2">
    <source>
        <dbReference type="EMBL" id="RUS83660.1"/>
    </source>
</evidence>
<feature type="signal peptide" evidence="1">
    <location>
        <begin position="1"/>
        <end position="43"/>
    </location>
</feature>
<sequence length="121" mass="12670">MSLTDAASLALSFAIPVRRPTMPLTMPLSLMIGLCLLLPNCASQATVAIPKEGVQSADSLISEFGSSSSSSSSGLTDVQLRSLVVKATGHSLEYVSQIIGPCDDQYTDSEGNKLNCTFDAQ</sequence>
<reference evidence="2 3" key="1">
    <citation type="submission" date="2019-01" db="EMBL/GenBank/DDBJ databases">
        <title>A draft genome assembly of the solar-powered sea slug Elysia chlorotica.</title>
        <authorList>
            <person name="Cai H."/>
            <person name="Li Q."/>
            <person name="Fang X."/>
            <person name="Li J."/>
            <person name="Curtis N.E."/>
            <person name="Altenburger A."/>
            <person name="Shibata T."/>
            <person name="Feng M."/>
            <person name="Maeda T."/>
            <person name="Schwartz J.A."/>
            <person name="Shigenobu S."/>
            <person name="Lundholm N."/>
            <person name="Nishiyama T."/>
            <person name="Yang H."/>
            <person name="Hasebe M."/>
            <person name="Li S."/>
            <person name="Pierce S.K."/>
            <person name="Wang J."/>
        </authorList>
    </citation>
    <scope>NUCLEOTIDE SEQUENCE [LARGE SCALE GENOMIC DNA]</scope>
    <source>
        <strain evidence="2">EC2010</strain>
        <tissue evidence="2">Whole organism of an adult</tissue>
    </source>
</reference>
<organism evidence="2 3">
    <name type="scientific">Elysia chlorotica</name>
    <name type="common">Eastern emerald elysia</name>
    <name type="synonym">Sea slug</name>
    <dbReference type="NCBI Taxonomy" id="188477"/>
    <lineage>
        <taxon>Eukaryota</taxon>
        <taxon>Metazoa</taxon>
        <taxon>Spiralia</taxon>
        <taxon>Lophotrochozoa</taxon>
        <taxon>Mollusca</taxon>
        <taxon>Gastropoda</taxon>
        <taxon>Heterobranchia</taxon>
        <taxon>Euthyneura</taxon>
        <taxon>Panpulmonata</taxon>
        <taxon>Sacoglossa</taxon>
        <taxon>Placobranchoidea</taxon>
        <taxon>Plakobranchidae</taxon>
        <taxon>Elysia</taxon>
    </lineage>
</organism>